<dbReference type="AlphaFoldDB" id="A0A9D3PP22"/>
<evidence type="ECO:0000256" key="5">
    <source>
        <dbReference type="SAM" id="SignalP"/>
    </source>
</evidence>
<dbReference type="Pfam" id="PF12260">
    <property type="entry name" value="PIP49_C"/>
    <property type="match status" value="1"/>
</dbReference>
<dbReference type="PANTHER" id="PTHR32073">
    <property type="entry name" value="GH11358P"/>
    <property type="match status" value="1"/>
</dbReference>
<evidence type="ECO:0000259" key="6">
    <source>
        <dbReference type="Pfam" id="PF12260"/>
    </source>
</evidence>
<dbReference type="PANTHER" id="PTHR32073:SF8">
    <property type="entry name" value="DIVERGENT PROTEIN KINASE DOMAIN 2B"/>
    <property type="match status" value="1"/>
</dbReference>
<keyword evidence="4 5" id="KW-0732">Signal</keyword>
<keyword evidence="3" id="KW-0964">Secreted</keyword>
<organism evidence="7 8">
    <name type="scientific">Megalops atlanticus</name>
    <name type="common">Tarpon</name>
    <name type="synonym">Clupea gigantea</name>
    <dbReference type="NCBI Taxonomy" id="7932"/>
    <lineage>
        <taxon>Eukaryota</taxon>
        <taxon>Metazoa</taxon>
        <taxon>Chordata</taxon>
        <taxon>Craniata</taxon>
        <taxon>Vertebrata</taxon>
        <taxon>Euteleostomi</taxon>
        <taxon>Actinopterygii</taxon>
        <taxon>Neopterygii</taxon>
        <taxon>Teleostei</taxon>
        <taxon>Elopiformes</taxon>
        <taxon>Megalopidae</taxon>
        <taxon>Megalops</taxon>
    </lineage>
</organism>
<accession>A0A9D3PP22</accession>
<evidence type="ECO:0000313" key="8">
    <source>
        <dbReference type="Proteomes" id="UP001046870"/>
    </source>
</evidence>
<feature type="chain" id="PRO_5039522443" description="FAM69 protein-kinase domain-containing protein" evidence="5">
    <location>
        <begin position="35"/>
        <end position="436"/>
    </location>
</feature>
<sequence length="436" mass="48454">MAPGCPGERAPGSRVAPAGSWLLWWALAAAVAAGSPPFPPHPTRKAYSFGRSFLGLDKCNACVGTSICKKFFKEEIRFERWLSSQLMLPPAHKSWYLANYTDDSETWRPVVLSRLASQSLHALSDRSICSSAGRPRSCSIEAVLRATPRFQDWARSNLLLPRMVQGLAAPMVRCPSQRLLDRLVRRYAEVTDAGSVQMKHFAERDKLRLLYTLSVNQHPLLLQMFPGTEGWPFPRYYGSCGRVMVWASTRPIRSLYGSPLETRADLAYQLLHITQGLGSNSLRFRLYYTRVTDDMFATFEDGKLFIVDASAIGIIDQLEGFKPERGQGQGQGHRDVFSCLSGSCDAPPPCGSVRPSQSFALLCRDLLPKLLTARDARAGQLPRDAARLLGVCADGAQTDGSVQAAARALMELLRPLRPCSARLAYRYPECRYSQEF</sequence>
<feature type="signal peptide" evidence="5">
    <location>
        <begin position="1"/>
        <end position="34"/>
    </location>
</feature>
<protein>
    <recommendedName>
        <fullName evidence="6">FAM69 protein-kinase domain-containing protein</fullName>
    </recommendedName>
</protein>
<feature type="domain" description="FAM69 protein-kinase" evidence="6">
    <location>
        <begin position="210"/>
        <end position="393"/>
    </location>
</feature>
<reference evidence="7" key="1">
    <citation type="submission" date="2021-01" db="EMBL/GenBank/DDBJ databases">
        <authorList>
            <person name="Zahm M."/>
            <person name="Roques C."/>
            <person name="Cabau C."/>
            <person name="Klopp C."/>
            <person name="Donnadieu C."/>
            <person name="Jouanno E."/>
            <person name="Lampietro C."/>
            <person name="Louis A."/>
            <person name="Herpin A."/>
            <person name="Echchiki A."/>
            <person name="Berthelot C."/>
            <person name="Parey E."/>
            <person name="Roest-Crollius H."/>
            <person name="Braasch I."/>
            <person name="Postlethwait J."/>
            <person name="Bobe J."/>
            <person name="Montfort J."/>
            <person name="Bouchez O."/>
            <person name="Begum T."/>
            <person name="Mejri S."/>
            <person name="Adams A."/>
            <person name="Chen W.-J."/>
            <person name="Guiguen Y."/>
        </authorList>
    </citation>
    <scope>NUCLEOTIDE SEQUENCE</scope>
    <source>
        <strain evidence="7">YG-15Mar2019-1</strain>
        <tissue evidence="7">Brain</tissue>
    </source>
</reference>
<dbReference type="GO" id="GO:0005576">
    <property type="term" value="C:extracellular region"/>
    <property type="evidence" value="ECO:0007669"/>
    <property type="project" value="UniProtKB-SubCell"/>
</dbReference>
<comment type="similarity">
    <text evidence="2">Belongs to the DIPK family.</text>
</comment>
<evidence type="ECO:0000256" key="4">
    <source>
        <dbReference type="ARBA" id="ARBA00022729"/>
    </source>
</evidence>
<dbReference type="Proteomes" id="UP001046870">
    <property type="component" value="Chromosome 15"/>
</dbReference>
<evidence type="ECO:0000256" key="2">
    <source>
        <dbReference type="ARBA" id="ARBA00006338"/>
    </source>
</evidence>
<comment type="subcellular location">
    <subcellularLocation>
        <location evidence="1">Secreted</location>
    </subcellularLocation>
</comment>
<evidence type="ECO:0000313" key="7">
    <source>
        <dbReference type="EMBL" id="KAG7463506.1"/>
    </source>
</evidence>
<gene>
    <name evidence="7" type="ORF">MATL_G00177300</name>
</gene>
<comment type="caution">
    <text evidence="7">The sequence shown here is derived from an EMBL/GenBank/DDBJ whole genome shotgun (WGS) entry which is preliminary data.</text>
</comment>
<evidence type="ECO:0000256" key="3">
    <source>
        <dbReference type="ARBA" id="ARBA00022525"/>
    </source>
</evidence>
<evidence type="ECO:0000256" key="1">
    <source>
        <dbReference type="ARBA" id="ARBA00004613"/>
    </source>
</evidence>
<keyword evidence="8" id="KW-1185">Reference proteome</keyword>
<proteinExistence type="inferred from homology"/>
<name>A0A9D3PP22_MEGAT</name>
<dbReference type="InterPro" id="IPR020519">
    <property type="entry name" value="DIPK2A/B"/>
</dbReference>
<dbReference type="EMBL" id="JAFDVH010000015">
    <property type="protein sequence ID" value="KAG7463506.1"/>
    <property type="molecule type" value="Genomic_DNA"/>
</dbReference>
<dbReference type="OrthoDB" id="10035316at2759"/>
<dbReference type="InterPro" id="IPR022049">
    <property type="entry name" value="FAM69_kinase_dom"/>
</dbReference>